<name>A0A0F9K0C4_9ZZZZ</name>
<proteinExistence type="predicted"/>
<protein>
    <submittedName>
        <fullName evidence="1">Uncharacterized protein</fullName>
    </submittedName>
</protein>
<comment type="caution">
    <text evidence="1">The sequence shown here is derived from an EMBL/GenBank/DDBJ whole genome shotgun (WGS) entry which is preliminary data.</text>
</comment>
<dbReference type="AlphaFoldDB" id="A0A0F9K0C4"/>
<accession>A0A0F9K0C4</accession>
<organism evidence="1">
    <name type="scientific">marine sediment metagenome</name>
    <dbReference type="NCBI Taxonomy" id="412755"/>
    <lineage>
        <taxon>unclassified sequences</taxon>
        <taxon>metagenomes</taxon>
        <taxon>ecological metagenomes</taxon>
    </lineage>
</organism>
<sequence>MKLKRYNKIPSTEEIIEEAESLKICMNTQDFQLGMGEVVERQFKNRLNKIIRMLKCPMRKVDIRKLTKQD</sequence>
<evidence type="ECO:0000313" key="1">
    <source>
        <dbReference type="EMBL" id="KKM04648.1"/>
    </source>
</evidence>
<dbReference type="EMBL" id="LAZR01016407">
    <property type="protein sequence ID" value="KKM04648.1"/>
    <property type="molecule type" value="Genomic_DNA"/>
</dbReference>
<gene>
    <name evidence="1" type="ORF">LCGC14_1762050</name>
</gene>
<reference evidence="1" key="1">
    <citation type="journal article" date="2015" name="Nature">
        <title>Complex archaea that bridge the gap between prokaryotes and eukaryotes.</title>
        <authorList>
            <person name="Spang A."/>
            <person name="Saw J.H."/>
            <person name="Jorgensen S.L."/>
            <person name="Zaremba-Niedzwiedzka K."/>
            <person name="Martijn J."/>
            <person name="Lind A.E."/>
            <person name="van Eijk R."/>
            <person name="Schleper C."/>
            <person name="Guy L."/>
            <person name="Ettema T.J."/>
        </authorList>
    </citation>
    <scope>NUCLEOTIDE SEQUENCE</scope>
</reference>